<dbReference type="InterPro" id="IPR014188">
    <property type="entry name" value="Acrylyl-CoA_reductase_AcuI"/>
</dbReference>
<accession>A0A377FQ55</accession>
<dbReference type="Pfam" id="PF08240">
    <property type="entry name" value="ADH_N"/>
    <property type="match status" value="1"/>
</dbReference>
<dbReference type="EC" id="1.6.5.-" evidence="2"/>
<dbReference type="InterPro" id="IPR036291">
    <property type="entry name" value="NAD(P)-bd_dom_sf"/>
</dbReference>
<feature type="domain" description="Enoyl reductase (ER)" evidence="1">
    <location>
        <begin position="12"/>
        <end position="327"/>
    </location>
</feature>
<protein>
    <submittedName>
        <fullName evidence="2">Quinone oxidoreductase YhdH</fullName>
        <ecNumber evidence="2">1.6.5.-</ecNumber>
    </submittedName>
</protein>
<gene>
    <name evidence="2" type="primary">yhdH</name>
    <name evidence="2" type="ORF">NCTC13163_00301</name>
</gene>
<name>A0A377FQ55_9BACL</name>
<reference evidence="2 3" key="1">
    <citation type="submission" date="2018-06" db="EMBL/GenBank/DDBJ databases">
        <authorList>
            <consortium name="Pathogen Informatics"/>
            <person name="Doyle S."/>
        </authorList>
    </citation>
    <scope>NUCLEOTIDE SEQUENCE [LARGE SCALE GENOMIC DNA]</scope>
    <source>
        <strain evidence="2 3">NCTC13163</strain>
    </source>
</reference>
<dbReference type="PANTHER" id="PTHR43677:SF1">
    <property type="entry name" value="ACRYLYL-COA REDUCTASE ACUI-RELATED"/>
    <property type="match status" value="1"/>
</dbReference>
<dbReference type="InterPro" id="IPR011032">
    <property type="entry name" value="GroES-like_sf"/>
</dbReference>
<evidence type="ECO:0000313" key="3">
    <source>
        <dbReference type="Proteomes" id="UP000254060"/>
    </source>
</evidence>
<dbReference type="GO" id="GO:0043957">
    <property type="term" value="F:acryloyl-CoA reductase (NADPH) activity"/>
    <property type="evidence" value="ECO:0007669"/>
    <property type="project" value="TreeGrafter"/>
</dbReference>
<dbReference type="InterPro" id="IPR013149">
    <property type="entry name" value="ADH-like_C"/>
</dbReference>
<dbReference type="SUPFAM" id="SSF50129">
    <property type="entry name" value="GroES-like"/>
    <property type="match status" value="1"/>
</dbReference>
<dbReference type="AlphaFoldDB" id="A0A377FQ55"/>
<dbReference type="PANTHER" id="PTHR43677">
    <property type="entry name" value="SHORT-CHAIN DEHYDROGENASE/REDUCTASE"/>
    <property type="match status" value="1"/>
</dbReference>
<dbReference type="Gene3D" id="3.90.180.10">
    <property type="entry name" value="Medium-chain alcohol dehydrogenases, catalytic domain"/>
    <property type="match status" value="1"/>
</dbReference>
<dbReference type="Gene3D" id="3.40.50.720">
    <property type="entry name" value="NAD(P)-binding Rossmann-like Domain"/>
    <property type="match status" value="1"/>
</dbReference>
<dbReference type="InterPro" id="IPR020843">
    <property type="entry name" value="ER"/>
</dbReference>
<dbReference type="Proteomes" id="UP000254060">
    <property type="component" value="Unassembled WGS sequence"/>
</dbReference>
<dbReference type="InterPro" id="IPR051397">
    <property type="entry name" value="Zn-ADH-like_protein"/>
</dbReference>
<organism evidence="2 3">
    <name type="scientific">Exiguobacterium aurantiacum</name>
    <dbReference type="NCBI Taxonomy" id="33987"/>
    <lineage>
        <taxon>Bacteria</taxon>
        <taxon>Bacillati</taxon>
        <taxon>Bacillota</taxon>
        <taxon>Bacilli</taxon>
        <taxon>Bacillales</taxon>
        <taxon>Bacillales Family XII. Incertae Sedis</taxon>
        <taxon>Exiguobacterium</taxon>
    </lineage>
</organism>
<dbReference type="NCBIfam" id="TIGR02823">
    <property type="entry name" value="oxido_YhdH"/>
    <property type="match status" value="1"/>
</dbReference>
<dbReference type="InterPro" id="IPR013154">
    <property type="entry name" value="ADH-like_N"/>
</dbReference>
<dbReference type="SUPFAM" id="SSF51735">
    <property type="entry name" value="NAD(P)-binding Rossmann-fold domains"/>
    <property type="match status" value="1"/>
</dbReference>
<evidence type="ECO:0000313" key="2">
    <source>
        <dbReference type="EMBL" id="STO06960.1"/>
    </source>
</evidence>
<dbReference type="OrthoDB" id="9782155at2"/>
<dbReference type="STRING" id="1397694.GCA_000702585_00820"/>
<dbReference type="CDD" id="cd08288">
    <property type="entry name" value="MDR_yhdh"/>
    <property type="match status" value="1"/>
</dbReference>
<keyword evidence="2" id="KW-0560">Oxidoreductase</keyword>
<dbReference type="SMART" id="SM00829">
    <property type="entry name" value="PKS_ER"/>
    <property type="match status" value="1"/>
</dbReference>
<proteinExistence type="predicted"/>
<dbReference type="Pfam" id="PF00107">
    <property type="entry name" value="ADH_zinc_N"/>
    <property type="match status" value="1"/>
</dbReference>
<dbReference type="RefSeq" id="WP_029334135.1">
    <property type="nucleotide sequence ID" value="NZ_UGGP01000001.1"/>
</dbReference>
<evidence type="ECO:0000259" key="1">
    <source>
        <dbReference type="SMART" id="SM00829"/>
    </source>
</evidence>
<sequence>MNNTFQALVLDKQDDRLHAEVTDVQREALPKEEAGNVLVEVHYSALNYKDALALTGSGSIINDYPFIPGCEFVGKVASSDHLDFKEGDEVIATGFGIGERHFGGFSHYAQVPGNWLVKLPKGMSMRDAITLGTPGLTAMFAVEALEHEQIHPGQEVLVTGASGGVGSFSIAILHKLGYHVLASTGKTDPAYLRALGVENIMARSELEGPARPLDKQRFDAAIDSVGGETLGNILSRTRYEGTVVACGLAGGHELHTTVYPFILRGVRLIGIDSVMQPVSRRVTAWERLHELVDQTVLNHMVHEIPLHDVPRNAEAMLRGELSGRTVIRLHS</sequence>
<dbReference type="EMBL" id="UGGP01000001">
    <property type="protein sequence ID" value="STO06960.1"/>
    <property type="molecule type" value="Genomic_DNA"/>
</dbReference>